<keyword evidence="2" id="KW-1185">Reference proteome</keyword>
<dbReference type="STRING" id="1210089.GCA_001613165_04187"/>
<dbReference type="Proteomes" id="UP000255355">
    <property type="component" value="Unassembled WGS sequence"/>
</dbReference>
<dbReference type="SUPFAM" id="SSF53474">
    <property type="entry name" value="alpha/beta-Hydrolases"/>
    <property type="match status" value="1"/>
</dbReference>
<dbReference type="GO" id="GO:0016042">
    <property type="term" value="P:lipid catabolic process"/>
    <property type="evidence" value="ECO:0007669"/>
    <property type="project" value="InterPro"/>
</dbReference>
<protein>
    <submittedName>
        <fullName evidence="1">Secretory lipase</fullName>
    </submittedName>
</protein>
<dbReference type="AlphaFoldDB" id="A0A370HG42"/>
<organism evidence="1 2">
    <name type="scientific">Nocardia mexicana</name>
    <dbReference type="NCBI Taxonomy" id="279262"/>
    <lineage>
        <taxon>Bacteria</taxon>
        <taxon>Bacillati</taxon>
        <taxon>Actinomycetota</taxon>
        <taxon>Actinomycetes</taxon>
        <taxon>Mycobacteriales</taxon>
        <taxon>Nocardiaceae</taxon>
        <taxon>Nocardia</taxon>
    </lineage>
</organism>
<dbReference type="EMBL" id="QQAZ01000001">
    <property type="protein sequence ID" value="RDI55756.1"/>
    <property type="molecule type" value="Genomic_DNA"/>
</dbReference>
<gene>
    <name evidence="1" type="ORF">DFR68_101590</name>
</gene>
<dbReference type="PANTHER" id="PTHR34853">
    <property type="match status" value="1"/>
</dbReference>
<reference evidence="1 2" key="1">
    <citation type="submission" date="2018-07" db="EMBL/GenBank/DDBJ databases">
        <title>Genomic Encyclopedia of Type Strains, Phase IV (KMG-IV): sequencing the most valuable type-strain genomes for metagenomic binning, comparative biology and taxonomic classification.</title>
        <authorList>
            <person name="Goeker M."/>
        </authorList>
    </citation>
    <scope>NUCLEOTIDE SEQUENCE [LARGE SCALE GENOMIC DNA]</scope>
    <source>
        <strain evidence="1 2">DSM 44952</strain>
    </source>
</reference>
<dbReference type="PANTHER" id="PTHR34853:SF1">
    <property type="entry name" value="LIPASE 5"/>
    <property type="match status" value="1"/>
</dbReference>
<dbReference type="GO" id="GO:0004806">
    <property type="term" value="F:triacylglycerol lipase activity"/>
    <property type="evidence" value="ECO:0007669"/>
    <property type="project" value="InterPro"/>
</dbReference>
<accession>A0A370HG42</accession>
<evidence type="ECO:0000313" key="1">
    <source>
        <dbReference type="EMBL" id="RDI55756.1"/>
    </source>
</evidence>
<dbReference type="Gene3D" id="1.10.260.130">
    <property type="match status" value="1"/>
</dbReference>
<comment type="caution">
    <text evidence="1">The sequence shown here is derived from an EMBL/GenBank/DDBJ whole genome shotgun (WGS) entry which is preliminary data.</text>
</comment>
<evidence type="ECO:0000313" key="2">
    <source>
        <dbReference type="Proteomes" id="UP000255355"/>
    </source>
</evidence>
<dbReference type="InterPro" id="IPR029058">
    <property type="entry name" value="AB_hydrolase_fold"/>
</dbReference>
<name>A0A370HG42_9NOCA</name>
<dbReference type="InterPro" id="IPR005152">
    <property type="entry name" value="Lipase_secreted"/>
</dbReference>
<sequence>MANNETLSLLCHYTMEVQAAVGVSGLVAHDATVGSVLVIVGCVPMWAWRVVIAVVLVAGGPVVIARADPPPSDAAAPGPVAPGLNLPGLQQWIDAVVPRPVIPAAPTEAAGPTLTGIPAETAALRAAVLPDDVGDPLFDVWPTALESLAPGAVVETRDVTPAAAPLLTMPLSAPPRQVLQLKYRTTDAHGAPSFATASLVLPPTAWTGQGARPVLVNNLAVDGLGRRCTPSYTLAHGYSETTNSADFFPPLTQLALLRGYAVLIPDHEGPNMAYAEPYVAGHAVLDSVRATRTLLPGELGDSPYVMAGYSGGAIATRAAAVLIDSYAPDLADSITGAAVGGVPADFRMLAQSMNANLASGVFMAAVFGIARERPEILSRMNNLAQQVTTSPLKNACMNLIELPGAVLAPIDIAANTPDPLRSPVAEQVFRATDMSGLKSAVPLLVYNGVHDIWIPAAGAEQLMRQQCALGVAGIYRNVPGEHFLAGDTGWPLLIDWLDQRLRGIPAPDEC</sequence>
<dbReference type="Pfam" id="PF03583">
    <property type="entry name" value="LIP"/>
    <property type="match status" value="1"/>
</dbReference>
<dbReference type="Gene3D" id="3.40.50.1820">
    <property type="entry name" value="alpha/beta hydrolase"/>
    <property type="match status" value="1"/>
</dbReference>
<proteinExistence type="predicted"/>